<sequence>MWLYVKVPIYLLMTYHLIMLVLRLLDGVIHGVVHVQGRYKLVGISATLCSRDPGTHNHSVIPAQPPTLTMKIDHLLDLPTNGQVVKEASLPHE</sequence>
<evidence type="ECO:0000313" key="2">
    <source>
        <dbReference type="EMBL" id="KAK4449122.1"/>
    </source>
</evidence>
<comment type="caution">
    <text evidence="2">The sequence shown here is derived from an EMBL/GenBank/DDBJ whole genome shotgun (WGS) entry which is preliminary data.</text>
</comment>
<keyword evidence="1" id="KW-0472">Membrane</keyword>
<gene>
    <name evidence="2" type="ORF">QBC34DRAFT_405978</name>
</gene>
<keyword evidence="3" id="KW-1185">Reference proteome</keyword>
<dbReference type="EMBL" id="MU865939">
    <property type="protein sequence ID" value="KAK4449122.1"/>
    <property type="molecule type" value="Genomic_DNA"/>
</dbReference>
<protein>
    <submittedName>
        <fullName evidence="2">Uncharacterized protein</fullName>
    </submittedName>
</protein>
<dbReference type="AlphaFoldDB" id="A0AAV9GNY4"/>
<dbReference type="Proteomes" id="UP001321760">
    <property type="component" value="Unassembled WGS sequence"/>
</dbReference>
<organism evidence="2 3">
    <name type="scientific">Podospora aff. communis PSN243</name>
    <dbReference type="NCBI Taxonomy" id="3040156"/>
    <lineage>
        <taxon>Eukaryota</taxon>
        <taxon>Fungi</taxon>
        <taxon>Dikarya</taxon>
        <taxon>Ascomycota</taxon>
        <taxon>Pezizomycotina</taxon>
        <taxon>Sordariomycetes</taxon>
        <taxon>Sordariomycetidae</taxon>
        <taxon>Sordariales</taxon>
        <taxon>Podosporaceae</taxon>
        <taxon>Podospora</taxon>
    </lineage>
</organism>
<reference evidence="2" key="1">
    <citation type="journal article" date="2023" name="Mol. Phylogenet. Evol.">
        <title>Genome-scale phylogeny and comparative genomics of the fungal order Sordariales.</title>
        <authorList>
            <person name="Hensen N."/>
            <person name="Bonometti L."/>
            <person name="Westerberg I."/>
            <person name="Brannstrom I.O."/>
            <person name="Guillou S."/>
            <person name="Cros-Aarteil S."/>
            <person name="Calhoun S."/>
            <person name="Haridas S."/>
            <person name="Kuo A."/>
            <person name="Mondo S."/>
            <person name="Pangilinan J."/>
            <person name="Riley R."/>
            <person name="LaButti K."/>
            <person name="Andreopoulos B."/>
            <person name="Lipzen A."/>
            <person name="Chen C."/>
            <person name="Yan M."/>
            <person name="Daum C."/>
            <person name="Ng V."/>
            <person name="Clum A."/>
            <person name="Steindorff A."/>
            <person name="Ohm R.A."/>
            <person name="Martin F."/>
            <person name="Silar P."/>
            <person name="Natvig D.O."/>
            <person name="Lalanne C."/>
            <person name="Gautier V."/>
            <person name="Ament-Velasquez S.L."/>
            <person name="Kruys A."/>
            <person name="Hutchinson M.I."/>
            <person name="Powell A.J."/>
            <person name="Barry K."/>
            <person name="Miller A.N."/>
            <person name="Grigoriev I.V."/>
            <person name="Debuchy R."/>
            <person name="Gladieux P."/>
            <person name="Hiltunen Thoren M."/>
            <person name="Johannesson H."/>
        </authorList>
    </citation>
    <scope>NUCLEOTIDE SEQUENCE</scope>
    <source>
        <strain evidence="2">PSN243</strain>
    </source>
</reference>
<accession>A0AAV9GNY4</accession>
<reference evidence="2" key="2">
    <citation type="submission" date="2023-05" db="EMBL/GenBank/DDBJ databases">
        <authorList>
            <consortium name="Lawrence Berkeley National Laboratory"/>
            <person name="Steindorff A."/>
            <person name="Hensen N."/>
            <person name="Bonometti L."/>
            <person name="Westerberg I."/>
            <person name="Brannstrom I.O."/>
            <person name="Guillou S."/>
            <person name="Cros-Aarteil S."/>
            <person name="Calhoun S."/>
            <person name="Haridas S."/>
            <person name="Kuo A."/>
            <person name="Mondo S."/>
            <person name="Pangilinan J."/>
            <person name="Riley R."/>
            <person name="Labutti K."/>
            <person name="Andreopoulos B."/>
            <person name="Lipzen A."/>
            <person name="Chen C."/>
            <person name="Yanf M."/>
            <person name="Daum C."/>
            <person name="Ng V."/>
            <person name="Clum A."/>
            <person name="Ohm R."/>
            <person name="Martin F."/>
            <person name="Silar P."/>
            <person name="Natvig D."/>
            <person name="Lalanne C."/>
            <person name="Gautier V."/>
            <person name="Ament-Velasquez S.L."/>
            <person name="Kruys A."/>
            <person name="Hutchinson M.I."/>
            <person name="Powell A.J."/>
            <person name="Barry K."/>
            <person name="Miller A.N."/>
            <person name="Grigoriev I.V."/>
            <person name="Debuchy R."/>
            <person name="Gladieux P."/>
            <person name="Thoren M.H."/>
            <person name="Johannesson H."/>
        </authorList>
    </citation>
    <scope>NUCLEOTIDE SEQUENCE</scope>
    <source>
        <strain evidence="2">PSN243</strain>
    </source>
</reference>
<keyword evidence="1" id="KW-0812">Transmembrane</keyword>
<proteinExistence type="predicted"/>
<evidence type="ECO:0000313" key="3">
    <source>
        <dbReference type="Proteomes" id="UP001321760"/>
    </source>
</evidence>
<name>A0AAV9GNY4_9PEZI</name>
<feature type="transmembrane region" description="Helical" evidence="1">
    <location>
        <begin position="12"/>
        <end position="33"/>
    </location>
</feature>
<keyword evidence="1" id="KW-1133">Transmembrane helix</keyword>
<evidence type="ECO:0000256" key="1">
    <source>
        <dbReference type="SAM" id="Phobius"/>
    </source>
</evidence>